<accession>A0A225NDP5</accession>
<dbReference type="InterPro" id="IPR012337">
    <property type="entry name" value="RNaseH-like_sf"/>
</dbReference>
<evidence type="ECO:0000259" key="2">
    <source>
        <dbReference type="PROSITE" id="PS50994"/>
    </source>
</evidence>
<dbReference type="Pfam" id="PF09299">
    <property type="entry name" value="Mu-transpos_C"/>
    <property type="match status" value="1"/>
</dbReference>
<name>A0A225NDP5_9RHOB</name>
<dbReference type="OrthoDB" id="9814072at2"/>
<gene>
    <name evidence="3" type="ORF">ATO3_27930</name>
</gene>
<organism evidence="3 4">
    <name type="scientific">Marinibacterium profundimaris</name>
    <dbReference type="NCBI Taxonomy" id="1679460"/>
    <lineage>
        <taxon>Bacteria</taxon>
        <taxon>Pseudomonadati</taxon>
        <taxon>Pseudomonadota</taxon>
        <taxon>Alphaproteobacteria</taxon>
        <taxon>Rhodobacterales</taxon>
        <taxon>Paracoccaceae</taxon>
        <taxon>Marinibacterium</taxon>
    </lineage>
</organism>
<dbReference type="EMBL" id="AQQR01000045">
    <property type="protein sequence ID" value="OWU66479.1"/>
    <property type="molecule type" value="Genomic_DNA"/>
</dbReference>
<dbReference type="RefSeq" id="WP_088653040.1">
    <property type="nucleotide sequence ID" value="NZ_AQQR01000045.1"/>
</dbReference>
<feature type="compositionally biased region" description="Basic and acidic residues" evidence="1">
    <location>
        <begin position="528"/>
        <end position="544"/>
    </location>
</feature>
<dbReference type="Pfam" id="PF13551">
    <property type="entry name" value="HTH_29"/>
    <property type="match status" value="1"/>
</dbReference>
<comment type="caution">
    <text evidence="3">The sequence shown here is derived from an EMBL/GenBank/DDBJ whole genome shotgun (WGS) entry which is preliminary data.</text>
</comment>
<proteinExistence type="predicted"/>
<feature type="region of interest" description="Disordered" evidence="1">
    <location>
        <begin position="504"/>
        <end position="544"/>
    </location>
</feature>
<dbReference type="PROSITE" id="PS50994">
    <property type="entry name" value="INTEGRASE"/>
    <property type="match status" value="1"/>
</dbReference>
<dbReference type="Proteomes" id="UP000215377">
    <property type="component" value="Unassembled WGS sequence"/>
</dbReference>
<dbReference type="InterPro" id="IPR015378">
    <property type="entry name" value="Transposase-like_Mu_C"/>
</dbReference>
<evidence type="ECO:0000256" key="1">
    <source>
        <dbReference type="SAM" id="MobiDB-lite"/>
    </source>
</evidence>
<protein>
    <submittedName>
        <fullName evidence="3">Transposase</fullName>
    </submittedName>
</protein>
<dbReference type="AlphaFoldDB" id="A0A225NDP5"/>
<dbReference type="GO" id="GO:0015074">
    <property type="term" value="P:DNA integration"/>
    <property type="evidence" value="ECO:0007669"/>
    <property type="project" value="InterPro"/>
</dbReference>
<dbReference type="Gene3D" id="3.30.420.10">
    <property type="entry name" value="Ribonuclease H-like superfamily/Ribonuclease H"/>
    <property type="match status" value="1"/>
</dbReference>
<evidence type="ECO:0000313" key="4">
    <source>
        <dbReference type="Proteomes" id="UP000215377"/>
    </source>
</evidence>
<dbReference type="InterPro" id="IPR036397">
    <property type="entry name" value="RNaseH_sf"/>
</dbReference>
<keyword evidence="4" id="KW-1185">Reference proteome</keyword>
<sequence length="544" mass="61671">MTLRENEASDEAWAKATRIARELDRILDGQEPMRTAVSRAASELRLSTRQVYNHLRRYRTERRVSSLLPKTGGARRARISPAVEEITSATLREMWLQPEQPDLAPIVDEIRARCVSEGLDPPAYVTVSKRIPRLFSPEEIARRRHSGGKSLRRLKPRPGYIRANHALDVVQIDHTPADIQFVEVIDGQGIYIGRPYLTIAADVATSAIIGFCLTLEQPSRLSVALCLAQAMCRKEDWLAARDINHSWPMFGRPKKVVVDSAMEFRSTSFIRGCAEYGIAIQSRNKGTVHRGGVVERLLGKVNTVLRSLPGKTGRSIADRGEYLSEDRARLSFADLERCIALAIIDHNLSQNERKLTVPTIEWIRKCRQPDGPEDSPFDVLLSFLPNKTRRISPQGVSLFANDYFDPWLGPLVARRDRLDALDVRYDPRDISHIYIKDPDTGAWRPVARRDGLLEGVTLWQHRAERSRARETGRRPIEEKTAIRREIAATVDASASKKQRLKEVARARHAAHAPKPYQSLTSSPTPIRETPDPERPRRVFPVEDW</sequence>
<evidence type="ECO:0000313" key="3">
    <source>
        <dbReference type="EMBL" id="OWU66479.1"/>
    </source>
</evidence>
<dbReference type="GO" id="GO:0003676">
    <property type="term" value="F:nucleic acid binding"/>
    <property type="evidence" value="ECO:0007669"/>
    <property type="project" value="InterPro"/>
</dbReference>
<dbReference type="InterPro" id="IPR001584">
    <property type="entry name" value="Integrase_cat-core"/>
</dbReference>
<dbReference type="SUPFAM" id="SSF53098">
    <property type="entry name" value="Ribonuclease H-like"/>
    <property type="match status" value="1"/>
</dbReference>
<reference evidence="3 4" key="1">
    <citation type="submission" date="2013-04" db="EMBL/GenBank/DDBJ databases">
        <title>Oceanicola sp. 22II1-22F33 Genome Sequencing.</title>
        <authorList>
            <person name="Lai Q."/>
            <person name="Li G."/>
            <person name="Shao Z."/>
        </authorList>
    </citation>
    <scope>NUCLEOTIDE SEQUENCE [LARGE SCALE GENOMIC DNA]</scope>
    <source>
        <strain evidence="3 4">22II1-22F33</strain>
    </source>
</reference>
<feature type="domain" description="Integrase catalytic" evidence="2">
    <location>
        <begin position="154"/>
        <end position="366"/>
    </location>
</feature>